<gene>
    <name evidence="2" type="ORF">AMJ39_08230</name>
</gene>
<name>A0A0S7WQ24_UNCT6</name>
<dbReference type="Pfam" id="PF12728">
    <property type="entry name" value="HTH_17"/>
    <property type="match status" value="1"/>
</dbReference>
<accession>A0A0S7WQ24</accession>
<reference evidence="2 3" key="1">
    <citation type="journal article" date="2015" name="Microbiome">
        <title>Genomic resolution of linkages in carbon, nitrogen, and sulfur cycling among widespread estuary sediment bacteria.</title>
        <authorList>
            <person name="Baker B.J."/>
            <person name="Lazar C.S."/>
            <person name="Teske A.P."/>
            <person name="Dick G.J."/>
        </authorList>
    </citation>
    <scope>NUCLEOTIDE SEQUENCE [LARGE SCALE GENOMIC DNA]</scope>
    <source>
        <strain evidence="2">DG_24</strain>
    </source>
</reference>
<dbReference type="EMBL" id="LIZS01000067">
    <property type="protein sequence ID" value="KPJ52277.1"/>
    <property type="molecule type" value="Genomic_DNA"/>
</dbReference>
<feature type="domain" description="Helix-turn-helix" evidence="1">
    <location>
        <begin position="5"/>
        <end position="56"/>
    </location>
</feature>
<proteinExistence type="predicted"/>
<dbReference type="Proteomes" id="UP000052008">
    <property type="component" value="Unassembled WGS sequence"/>
</dbReference>
<protein>
    <recommendedName>
        <fullName evidence="1">Helix-turn-helix domain-containing protein</fullName>
    </recommendedName>
</protein>
<evidence type="ECO:0000313" key="3">
    <source>
        <dbReference type="Proteomes" id="UP000052008"/>
    </source>
</evidence>
<dbReference type="InterPro" id="IPR041657">
    <property type="entry name" value="HTH_17"/>
</dbReference>
<dbReference type="AlphaFoldDB" id="A0A0S7WQ24"/>
<evidence type="ECO:0000259" key="1">
    <source>
        <dbReference type="Pfam" id="PF12728"/>
    </source>
</evidence>
<comment type="caution">
    <text evidence="2">The sequence shown here is derived from an EMBL/GenBank/DDBJ whole genome shotgun (WGS) entry which is preliminary data.</text>
</comment>
<sequence>MKTITVTEAAAILGLDPRAVRYAIENGKLAARTEDGPSGPRYAIPLVEVLDYQKRRGRQRKRFEPSTK</sequence>
<evidence type="ECO:0000313" key="2">
    <source>
        <dbReference type="EMBL" id="KPJ52277.1"/>
    </source>
</evidence>
<organism evidence="2 3">
    <name type="scientific">candidate division TA06 bacterium DG_24</name>
    <dbReference type="NCBI Taxonomy" id="1703770"/>
    <lineage>
        <taxon>Bacteria</taxon>
        <taxon>Bacteria division TA06</taxon>
    </lineage>
</organism>